<dbReference type="SUPFAM" id="SSF144083">
    <property type="entry name" value="Magnesium transport protein CorA, transmembrane region"/>
    <property type="match status" value="1"/>
</dbReference>
<dbReference type="Gene3D" id="3.30.460.20">
    <property type="entry name" value="CorA soluble domain-like"/>
    <property type="match status" value="1"/>
</dbReference>
<dbReference type="PANTHER" id="PTHR46494">
    <property type="entry name" value="CORA FAMILY METAL ION TRANSPORTER (EUROFUNG)"/>
    <property type="match status" value="1"/>
</dbReference>
<name>A0ABS2QXZ2_9BACI</name>
<organism evidence="9 10">
    <name type="scientific">Priestia iocasae</name>
    <dbReference type="NCBI Taxonomy" id="2291674"/>
    <lineage>
        <taxon>Bacteria</taxon>
        <taxon>Bacillati</taxon>
        <taxon>Bacillota</taxon>
        <taxon>Bacilli</taxon>
        <taxon>Bacillales</taxon>
        <taxon>Bacillaceae</taxon>
        <taxon>Priestia</taxon>
    </lineage>
</organism>
<comment type="subcellular location">
    <subcellularLocation>
        <location evidence="1">Cell membrane</location>
        <topology evidence="1">Multi-pass membrane protein</topology>
    </subcellularLocation>
    <subcellularLocation>
        <location evidence="8">Membrane</location>
        <topology evidence="8">Multi-pass membrane protein</topology>
    </subcellularLocation>
</comment>
<comment type="function">
    <text evidence="8">Mediates influx of magnesium ions.</text>
</comment>
<evidence type="ECO:0000256" key="6">
    <source>
        <dbReference type="ARBA" id="ARBA00022989"/>
    </source>
</evidence>
<evidence type="ECO:0000256" key="7">
    <source>
        <dbReference type="ARBA" id="ARBA00023136"/>
    </source>
</evidence>
<keyword evidence="8" id="KW-0460">Magnesium</keyword>
<dbReference type="SUPFAM" id="SSF143865">
    <property type="entry name" value="CorA soluble domain-like"/>
    <property type="match status" value="1"/>
</dbReference>
<gene>
    <name evidence="8" type="primary">corA</name>
    <name evidence="9" type="ORF">JOC83_003137</name>
</gene>
<keyword evidence="4 8" id="KW-1003">Cell membrane</keyword>
<feature type="transmembrane region" description="Helical" evidence="8">
    <location>
        <begin position="252"/>
        <end position="275"/>
    </location>
</feature>
<dbReference type="RefSeq" id="WP_205188292.1">
    <property type="nucleotide sequence ID" value="NZ_JAFBFC010000006.1"/>
</dbReference>
<dbReference type="CDD" id="cd12831">
    <property type="entry name" value="TmCorA-like_u2"/>
    <property type="match status" value="1"/>
</dbReference>
<sequence length="321" mass="38265">MITILAKIKDNQIRENVTIEQARREEVEWYWVHFEQPTKEERELLTNQFSFHPLAVEDCFNQGQRAKLEVYDDHYFMVFYALDQKELEKMEVHAFIGEGFLVTYQVDDVQNIQTVWDKVKNQGKKPQDSWGLVYELLDSCVDDYFPPIYEVEDRIDEVEENEAEEPMDELMKDLYEIRSDLSRMRRVLHPMRDLLYRILSLSALKEKEQIRYFTDIYDHLLNMIEIVNGNRELSNDIRESYMSINSDRMNSIMFTLTVMSAIFLPLTFIAGLYGMNFSYMPELTGKYNYFIVLAIMGIMVVGMIFAFYKMGWFKFRKGPKL</sequence>
<feature type="transmembrane region" description="Helical" evidence="8">
    <location>
        <begin position="287"/>
        <end position="308"/>
    </location>
</feature>
<reference evidence="9 10" key="1">
    <citation type="submission" date="2021-01" db="EMBL/GenBank/DDBJ databases">
        <title>Genomic Encyclopedia of Type Strains, Phase IV (KMG-IV): sequencing the most valuable type-strain genomes for metagenomic binning, comparative biology and taxonomic classification.</title>
        <authorList>
            <person name="Goeker M."/>
        </authorList>
    </citation>
    <scope>NUCLEOTIDE SEQUENCE [LARGE SCALE GENOMIC DNA]</scope>
    <source>
        <strain evidence="9 10">DSM 104297</strain>
    </source>
</reference>
<protein>
    <recommendedName>
        <fullName evidence="8">Magnesium transport protein CorA</fullName>
    </recommendedName>
</protein>
<dbReference type="InterPro" id="IPR004488">
    <property type="entry name" value="Mg/Co-transport_prot_CorA"/>
</dbReference>
<evidence type="ECO:0000256" key="3">
    <source>
        <dbReference type="ARBA" id="ARBA00022448"/>
    </source>
</evidence>
<evidence type="ECO:0000256" key="5">
    <source>
        <dbReference type="ARBA" id="ARBA00022692"/>
    </source>
</evidence>
<evidence type="ECO:0000313" key="10">
    <source>
        <dbReference type="Proteomes" id="UP000809829"/>
    </source>
</evidence>
<dbReference type="InterPro" id="IPR045861">
    <property type="entry name" value="CorA_cytoplasmic_dom"/>
</dbReference>
<keyword evidence="5 8" id="KW-0812">Transmembrane</keyword>
<keyword evidence="7 8" id="KW-0472">Membrane</keyword>
<dbReference type="InterPro" id="IPR045863">
    <property type="entry name" value="CorA_TM1_TM2"/>
</dbReference>
<evidence type="ECO:0000256" key="2">
    <source>
        <dbReference type="ARBA" id="ARBA00009765"/>
    </source>
</evidence>
<evidence type="ECO:0000313" key="9">
    <source>
        <dbReference type="EMBL" id="MBM7704282.1"/>
    </source>
</evidence>
<dbReference type="Pfam" id="PF01544">
    <property type="entry name" value="CorA"/>
    <property type="match status" value="1"/>
</dbReference>
<dbReference type="InterPro" id="IPR002523">
    <property type="entry name" value="MgTranspt_CorA/ZnTranspt_ZntB"/>
</dbReference>
<keyword evidence="10" id="KW-1185">Reference proteome</keyword>
<keyword evidence="6 8" id="KW-1133">Transmembrane helix</keyword>
<evidence type="ECO:0000256" key="8">
    <source>
        <dbReference type="RuleBase" id="RU362010"/>
    </source>
</evidence>
<evidence type="ECO:0000256" key="4">
    <source>
        <dbReference type="ARBA" id="ARBA00022475"/>
    </source>
</evidence>
<accession>A0ABS2QXZ2</accession>
<dbReference type="EMBL" id="JAFBFC010000006">
    <property type="protein sequence ID" value="MBM7704282.1"/>
    <property type="molecule type" value="Genomic_DNA"/>
</dbReference>
<keyword evidence="8" id="KW-0406">Ion transport</keyword>
<dbReference type="Proteomes" id="UP000809829">
    <property type="component" value="Unassembled WGS sequence"/>
</dbReference>
<comment type="similarity">
    <text evidence="2 8">Belongs to the CorA metal ion transporter (MIT) (TC 1.A.35) family.</text>
</comment>
<dbReference type="Gene3D" id="1.20.58.340">
    <property type="entry name" value="Magnesium transport protein CorA, transmembrane region"/>
    <property type="match status" value="2"/>
</dbReference>
<evidence type="ECO:0000256" key="1">
    <source>
        <dbReference type="ARBA" id="ARBA00004651"/>
    </source>
</evidence>
<comment type="caution">
    <text evidence="9">The sequence shown here is derived from an EMBL/GenBank/DDBJ whole genome shotgun (WGS) entry which is preliminary data.</text>
</comment>
<proteinExistence type="inferred from homology"/>
<dbReference type="PANTHER" id="PTHR46494:SF1">
    <property type="entry name" value="CORA FAMILY METAL ION TRANSPORTER (EUROFUNG)"/>
    <property type="match status" value="1"/>
</dbReference>
<keyword evidence="3 8" id="KW-0813">Transport</keyword>
<dbReference type="NCBIfam" id="TIGR00383">
    <property type="entry name" value="corA"/>
    <property type="match status" value="1"/>
</dbReference>